<comment type="similarity">
    <text evidence="1">Belongs to the ABC transporter superfamily.</text>
</comment>
<reference evidence="6" key="1">
    <citation type="submission" date="2020-10" db="EMBL/GenBank/DDBJ databases">
        <authorList>
            <person name="Gilroy R."/>
        </authorList>
    </citation>
    <scope>NUCLEOTIDE SEQUENCE</scope>
    <source>
        <strain evidence="6">ChiGjej1B1-2707</strain>
    </source>
</reference>
<sequence length="379" mass="39813">MIPAIEFENVSFEYGTPARAAKKRGLFCGRRLAAKRVLSTADAAGDSVGGAGKGCPGGAQARCRERAVSGAASSDRPCAAERGARQGAGVRDISFALLPGEFVAVIGNNGAGKTTLSKLMNGLIKPTSGRVLIDGVPTTELRTSALAARVGMLFQNPDRQICQPTVCDEIALGLRLQGVADARGHAARVADDFELPADASPFALSRGERQRLAHASVVACEPGVLVLDEPTTGLDYRECMRIMTRVRELNQAGTTVVMVCHDMELVADFAQRVLVMANGRLIADGTPEEVFRDREILGEASVMPPQMIDLALRLEATAHGKAFAQVSDVRGMVEAVAACVREAKACSEMVAAAEAIVRGDAPGCEKAGRELSAQRGAKA</sequence>
<dbReference type="Proteomes" id="UP000824261">
    <property type="component" value="Unassembled WGS sequence"/>
</dbReference>
<dbReference type="PANTHER" id="PTHR43553:SF21">
    <property type="entry name" value="ABC TRANSPORTER ATP-BINDING PROTEIN MA_1418-RELATED"/>
    <property type="match status" value="1"/>
</dbReference>
<organism evidence="6 7">
    <name type="scientific">Candidatus Aveggerthella stercoripullorum</name>
    <dbReference type="NCBI Taxonomy" id="2840688"/>
    <lineage>
        <taxon>Bacteria</taxon>
        <taxon>Bacillati</taxon>
        <taxon>Actinomycetota</taxon>
        <taxon>Coriobacteriia</taxon>
        <taxon>Eggerthellales</taxon>
        <taxon>Eggerthellaceae</taxon>
        <taxon>Eggerthellaceae incertae sedis</taxon>
        <taxon>Candidatus Aveggerthella</taxon>
    </lineage>
</organism>
<dbReference type="GO" id="GO:0016887">
    <property type="term" value="F:ATP hydrolysis activity"/>
    <property type="evidence" value="ECO:0007669"/>
    <property type="project" value="InterPro"/>
</dbReference>
<proteinExistence type="inferred from homology"/>
<dbReference type="EMBL" id="DVGB01000020">
    <property type="protein sequence ID" value="HIR00980.1"/>
    <property type="molecule type" value="Genomic_DNA"/>
</dbReference>
<dbReference type="InterPro" id="IPR003439">
    <property type="entry name" value="ABC_transporter-like_ATP-bd"/>
</dbReference>
<dbReference type="PANTHER" id="PTHR43553">
    <property type="entry name" value="HEAVY METAL TRANSPORTER"/>
    <property type="match status" value="1"/>
</dbReference>
<dbReference type="SUPFAM" id="SSF52540">
    <property type="entry name" value="P-loop containing nucleoside triphosphate hydrolases"/>
    <property type="match status" value="1"/>
</dbReference>
<keyword evidence="2" id="KW-0813">Transport</keyword>
<dbReference type="GO" id="GO:0042626">
    <property type="term" value="F:ATPase-coupled transmembrane transporter activity"/>
    <property type="evidence" value="ECO:0007669"/>
    <property type="project" value="TreeGrafter"/>
</dbReference>
<dbReference type="InterPro" id="IPR027417">
    <property type="entry name" value="P-loop_NTPase"/>
</dbReference>
<dbReference type="SMART" id="SM00382">
    <property type="entry name" value="AAA"/>
    <property type="match status" value="1"/>
</dbReference>
<feature type="domain" description="ABC transporter" evidence="5">
    <location>
        <begin position="63"/>
        <end position="303"/>
    </location>
</feature>
<evidence type="ECO:0000256" key="4">
    <source>
        <dbReference type="ARBA" id="ARBA00022840"/>
    </source>
</evidence>
<evidence type="ECO:0000256" key="3">
    <source>
        <dbReference type="ARBA" id="ARBA00022741"/>
    </source>
</evidence>
<dbReference type="GO" id="GO:0005524">
    <property type="term" value="F:ATP binding"/>
    <property type="evidence" value="ECO:0007669"/>
    <property type="project" value="UniProtKB-KW"/>
</dbReference>
<dbReference type="CDD" id="cd03225">
    <property type="entry name" value="ABC_cobalt_CbiO_domain1"/>
    <property type="match status" value="1"/>
</dbReference>
<evidence type="ECO:0000256" key="2">
    <source>
        <dbReference type="ARBA" id="ARBA00022448"/>
    </source>
</evidence>
<reference evidence="6" key="2">
    <citation type="journal article" date="2021" name="PeerJ">
        <title>Extensive microbial diversity within the chicken gut microbiome revealed by metagenomics and culture.</title>
        <authorList>
            <person name="Gilroy R."/>
            <person name="Ravi A."/>
            <person name="Getino M."/>
            <person name="Pursley I."/>
            <person name="Horton D.L."/>
            <person name="Alikhan N.F."/>
            <person name="Baker D."/>
            <person name="Gharbi K."/>
            <person name="Hall N."/>
            <person name="Watson M."/>
            <person name="Adriaenssens E.M."/>
            <person name="Foster-Nyarko E."/>
            <person name="Jarju S."/>
            <person name="Secka A."/>
            <person name="Antonio M."/>
            <person name="Oren A."/>
            <person name="Chaudhuri R.R."/>
            <person name="La Ragione R."/>
            <person name="Hildebrand F."/>
            <person name="Pallen M.J."/>
        </authorList>
    </citation>
    <scope>NUCLEOTIDE SEQUENCE</scope>
    <source>
        <strain evidence="6">ChiGjej1B1-2707</strain>
    </source>
</reference>
<protein>
    <submittedName>
        <fullName evidence="6">ABC transporter ATP-binding protein</fullName>
    </submittedName>
</protein>
<dbReference type="Pfam" id="PF00005">
    <property type="entry name" value="ABC_tran"/>
    <property type="match status" value="1"/>
</dbReference>
<dbReference type="InterPro" id="IPR050095">
    <property type="entry name" value="ECF_ABC_transporter_ATP-bd"/>
</dbReference>
<keyword evidence="3" id="KW-0547">Nucleotide-binding</keyword>
<dbReference type="GO" id="GO:0043190">
    <property type="term" value="C:ATP-binding cassette (ABC) transporter complex"/>
    <property type="evidence" value="ECO:0007669"/>
    <property type="project" value="TreeGrafter"/>
</dbReference>
<comment type="caution">
    <text evidence="6">The sequence shown here is derived from an EMBL/GenBank/DDBJ whole genome shotgun (WGS) entry which is preliminary data.</text>
</comment>
<name>A0A9D1D2N5_9ACTN</name>
<dbReference type="InterPro" id="IPR015856">
    <property type="entry name" value="ABC_transpr_CbiO/EcfA_su"/>
</dbReference>
<gene>
    <name evidence="6" type="ORF">IAA69_01745</name>
</gene>
<dbReference type="AlphaFoldDB" id="A0A9D1D2N5"/>
<keyword evidence="4 6" id="KW-0067">ATP-binding</keyword>
<accession>A0A9D1D2N5</accession>
<evidence type="ECO:0000256" key="1">
    <source>
        <dbReference type="ARBA" id="ARBA00005417"/>
    </source>
</evidence>
<evidence type="ECO:0000313" key="7">
    <source>
        <dbReference type="Proteomes" id="UP000824261"/>
    </source>
</evidence>
<dbReference type="PROSITE" id="PS50893">
    <property type="entry name" value="ABC_TRANSPORTER_2"/>
    <property type="match status" value="1"/>
</dbReference>
<evidence type="ECO:0000259" key="5">
    <source>
        <dbReference type="PROSITE" id="PS50893"/>
    </source>
</evidence>
<dbReference type="Gene3D" id="3.40.50.300">
    <property type="entry name" value="P-loop containing nucleotide triphosphate hydrolases"/>
    <property type="match status" value="1"/>
</dbReference>
<evidence type="ECO:0000313" key="6">
    <source>
        <dbReference type="EMBL" id="HIR00980.1"/>
    </source>
</evidence>
<dbReference type="InterPro" id="IPR003593">
    <property type="entry name" value="AAA+_ATPase"/>
</dbReference>